<comment type="caution">
    <text evidence="11">The sequence shown here is derived from an EMBL/GenBank/DDBJ whole genome shotgun (WGS) entry which is preliminary data.</text>
</comment>
<accession>Q4T7F8</accession>
<evidence type="ECO:0000256" key="4">
    <source>
        <dbReference type="ARBA" id="ARBA00022692"/>
    </source>
</evidence>
<feature type="transmembrane region" description="Helical" evidence="9">
    <location>
        <begin position="187"/>
        <end position="207"/>
    </location>
</feature>
<proteinExistence type="inferred from homology"/>
<dbReference type="GO" id="GO:0016020">
    <property type="term" value="C:membrane"/>
    <property type="evidence" value="ECO:0007669"/>
    <property type="project" value="UniProtKB-SubCell"/>
</dbReference>
<evidence type="ECO:0000256" key="6">
    <source>
        <dbReference type="ARBA" id="ARBA00023136"/>
    </source>
</evidence>
<feature type="region of interest" description="Disordered" evidence="8">
    <location>
        <begin position="322"/>
        <end position="363"/>
    </location>
</feature>
<evidence type="ECO:0000256" key="10">
    <source>
        <dbReference type="SAM" id="SignalP"/>
    </source>
</evidence>
<keyword evidence="5 9" id="KW-1133">Transmembrane helix</keyword>
<organism evidence="11">
    <name type="scientific">Tetraodon nigroviridis</name>
    <name type="common">Spotted green pufferfish</name>
    <name type="synonym">Chelonodon nigroviridis</name>
    <dbReference type="NCBI Taxonomy" id="99883"/>
    <lineage>
        <taxon>Eukaryota</taxon>
        <taxon>Metazoa</taxon>
        <taxon>Chordata</taxon>
        <taxon>Craniata</taxon>
        <taxon>Vertebrata</taxon>
        <taxon>Euteleostomi</taxon>
        <taxon>Actinopterygii</taxon>
        <taxon>Neopterygii</taxon>
        <taxon>Teleostei</taxon>
        <taxon>Neoteleostei</taxon>
        <taxon>Acanthomorphata</taxon>
        <taxon>Eupercaria</taxon>
        <taxon>Tetraodontiformes</taxon>
        <taxon>Tetradontoidea</taxon>
        <taxon>Tetraodontidae</taxon>
        <taxon>Tetraodon</taxon>
    </lineage>
</organism>
<dbReference type="PANTHER" id="PTHR14233">
    <property type="entry name" value="DUF914-RELATED"/>
    <property type="match status" value="1"/>
</dbReference>
<keyword evidence="10" id="KW-0732">Signal</keyword>
<dbReference type="KEGG" id="tng:GSTEN00005740G001"/>
<dbReference type="InterPro" id="IPR037185">
    <property type="entry name" value="EmrE-like"/>
</dbReference>
<evidence type="ECO:0000256" key="7">
    <source>
        <dbReference type="ARBA" id="ARBA00037727"/>
    </source>
</evidence>
<evidence type="ECO:0000256" key="8">
    <source>
        <dbReference type="SAM" id="MobiDB-lite"/>
    </source>
</evidence>
<reference evidence="11" key="2">
    <citation type="submission" date="2004-02" db="EMBL/GenBank/DDBJ databases">
        <authorList>
            <consortium name="Genoscope"/>
            <consortium name="Whitehead Institute Centre for Genome Research"/>
        </authorList>
    </citation>
    <scope>NUCLEOTIDE SEQUENCE</scope>
</reference>
<dbReference type="SUPFAM" id="SSF103481">
    <property type="entry name" value="Multidrug resistance efflux transporter EmrE"/>
    <property type="match status" value="1"/>
</dbReference>
<reference evidence="11" key="1">
    <citation type="journal article" date="2004" name="Nature">
        <title>Genome duplication in the teleost fish Tetraodon nigroviridis reveals the early vertebrate proto-karyotype.</title>
        <authorList>
            <person name="Jaillon O."/>
            <person name="Aury J.-M."/>
            <person name="Brunet F."/>
            <person name="Petit J.-L."/>
            <person name="Stange-Thomann N."/>
            <person name="Mauceli E."/>
            <person name="Bouneau L."/>
            <person name="Fischer C."/>
            <person name="Ozouf-Costaz C."/>
            <person name="Bernot A."/>
            <person name="Nicaud S."/>
            <person name="Jaffe D."/>
            <person name="Fisher S."/>
            <person name="Lutfalla G."/>
            <person name="Dossat C."/>
            <person name="Segurens B."/>
            <person name="Dasilva C."/>
            <person name="Salanoubat M."/>
            <person name="Levy M."/>
            <person name="Boudet N."/>
            <person name="Castellano S."/>
            <person name="Anthouard V."/>
            <person name="Jubin C."/>
            <person name="Castelli V."/>
            <person name="Katinka M."/>
            <person name="Vacherie B."/>
            <person name="Biemont C."/>
            <person name="Skalli Z."/>
            <person name="Cattolico L."/>
            <person name="Poulain J."/>
            <person name="De Berardinis V."/>
            <person name="Cruaud C."/>
            <person name="Duprat S."/>
            <person name="Brottier P."/>
            <person name="Coutanceau J.-P."/>
            <person name="Gouzy J."/>
            <person name="Parra G."/>
            <person name="Lardier G."/>
            <person name="Chapple C."/>
            <person name="McKernan K.J."/>
            <person name="McEwan P."/>
            <person name="Bosak S."/>
            <person name="Kellis M."/>
            <person name="Volff J.-N."/>
            <person name="Guigo R."/>
            <person name="Zody M.C."/>
            <person name="Mesirov J."/>
            <person name="Lindblad-Toh K."/>
            <person name="Birren B."/>
            <person name="Nusbaum C."/>
            <person name="Kahn D."/>
            <person name="Robinson-Rechavi M."/>
            <person name="Laudet V."/>
            <person name="Schachter V."/>
            <person name="Quetier F."/>
            <person name="Saurin W."/>
            <person name="Scarpelli C."/>
            <person name="Wincker P."/>
            <person name="Lander E.S."/>
            <person name="Weissenbach J."/>
            <person name="Roest Crollius H."/>
        </authorList>
    </citation>
    <scope>NUCLEOTIDE SEQUENCE [LARGE SCALE GENOMIC DNA]</scope>
</reference>
<name>Q4T7F8_TETNG</name>
<sequence>LLKTVAMGQVLSLLICGTAVSSQYLVQAGVETPMLQSFLNYVLLLLVYTTLLSTRKGDQNIGQVLRTKWWKYLIMGVADVEANYTVVKAYQFTSLTSIQLLDCFVIPALMLLSWVILKTRYRPVHFVAVLVCLLGVGAMVGADILAGRDQGSAQDVMLGDGLVLLSAVLYAVSNVCQEHTVKKQSRVEFLGMMGLFGTLISGVQLYGCCGSWACGCRPVGPSRGGPLCRLRLQHGGALQLDARGGEGEQRHRRQPVAAHRRPLQPLLRPLSLPLPGGCWCRGGLWCSSGLMFCLPPSSPRSTSCPLLSLRWASWCSTPFPPPRPRPGPLRGGPGPGPGPGPGLLTGPTEGSSDLLLPAEGTAL</sequence>
<dbReference type="AlphaFoldDB" id="Q4T7F8"/>
<comment type="similarity">
    <text evidence="2">Belongs to the SLC35F solute transporter family.</text>
</comment>
<feature type="transmembrane region" description="Helical" evidence="9">
    <location>
        <begin position="124"/>
        <end position="145"/>
    </location>
</feature>
<dbReference type="PANTHER" id="PTHR14233:SF12">
    <property type="entry name" value="SOLUTE CARRIER FAMILY 35 MEMBER F2"/>
    <property type="match status" value="1"/>
</dbReference>
<dbReference type="OrthoDB" id="429955at2759"/>
<feature type="transmembrane region" description="Helical" evidence="9">
    <location>
        <begin position="157"/>
        <end position="175"/>
    </location>
</feature>
<evidence type="ECO:0000256" key="1">
    <source>
        <dbReference type="ARBA" id="ARBA00004141"/>
    </source>
</evidence>
<feature type="transmembrane region" description="Helical" evidence="9">
    <location>
        <begin position="38"/>
        <end position="57"/>
    </location>
</feature>
<feature type="transmembrane region" description="Helical" evidence="9">
    <location>
        <begin position="98"/>
        <end position="117"/>
    </location>
</feature>
<dbReference type="Pfam" id="PF06027">
    <property type="entry name" value="SLC35F"/>
    <property type="match status" value="1"/>
</dbReference>
<evidence type="ECO:0000313" key="11">
    <source>
        <dbReference type="EMBL" id="CAF91174.1"/>
    </source>
</evidence>
<comment type="subcellular location">
    <subcellularLocation>
        <location evidence="1">Membrane</location>
        <topology evidence="1">Multi-pass membrane protein</topology>
    </subcellularLocation>
</comment>
<gene>
    <name evidence="11" type="ORF">GSTENG00005740001</name>
</gene>
<keyword evidence="3" id="KW-0813">Transport</keyword>
<dbReference type="EMBL" id="CAAE01008104">
    <property type="protein sequence ID" value="CAF91174.1"/>
    <property type="molecule type" value="Genomic_DNA"/>
</dbReference>
<evidence type="ECO:0000256" key="9">
    <source>
        <dbReference type="SAM" id="Phobius"/>
    </source>
</evidence>
<evidence type="ECO:0000256" key="2">
    <source>
        <dbReference type="ARBA" id="ARBA00007863"/>
    </source>
</evidence>
<evidence type="ECO:0000256" key="5">
    <source>
        <dbReference type="ARBA" id="ARBA00022989"/>
    </source>
</evidence>
<dbReference type="InterPro" id="IPR009262">
    <property type="entry name" value="SLC35_F1/F2/F6"/>
</dbReference>
<dbReference type="InterPro" id="IPR052221">
    <property type="entry name" value="SLC35F_Transporter"/>
</dbReference>
<feature type="non-terminal residue" evidence="11">
    <location>
        <position position="363"/>
    </location>
</feature>
<feature type="signal peptide" evidence="10">
    <location>
        <begin position="1"/>
        <end position="22"/>
    </location>
</feature>
<comment type="function">
    <text evidence="7">Putative solute transporter.</text>
</comment>
<keyword evidence="6 9" id="KW-0472">Membrane</keyword>
<keyword evidence="4 9" id="KW-0812">Transmembrane</keyword>
<dbReference type="GO" id="GO:0022857">
    <property type="term" value="F:transmembrane transporter activity"/>
    <property type="evidence" value="ECO:0007669"/>
    <property type="project" value="InterPro"/>
</dbReference>
<evidence type="ECO:0000256" key="3">
    <source>
        <dbReference type="ARBA" id="ARBA00022448"/>
    </source>
</evidence>
<protein>
    <submittedName>
        <fullName evidence="11">(spotted green pufferfish) hypothetical protein</fullName>
    </submittedName>
</protein>
<feature type="chain" id="PRO_5004244380" evidence="10">
    <location>
        <begin position="23"/>
        <end position="363"/>
    </location>
</feature>